<dbReference type="Pfam" id="PF01593">
    <property type="entry name" value="Amino_oxidase"/>
    <property type="match status" value="1"/>
</dbReference>
<evidence type="ECO:0000256" key="3">
    <source>
        <dbReference type="ARBA" id="ARBA00012535"/>
    </source>
</evidence>
<dbReference type="Gene3D" id="1.10.405.40">
    <property type="match status" value="1"/>
</dbReference>
<reference evidence="8 9" key="1">
    <citation type="submission" date="2024-03" db="EMBL/GenBank/DDBJ databases">
        <title>Novel species of the genus Variovorax.</title>
        <authorList>
            <person name="Liu Q."/>
            <person name="Xin Y.-H."/>
        </authorList>
    </citation>
    <scope>NUCLEOTIDE SEQUENCE [LARGE SCALE GENOMIC DNA]</scope>
    <source>
        <strain evidence="8 9">KACC 18900</strain>
    </source>
</reference>
<dbReference type="PANTHER" id="PTHR10742">
    <property type="entry name" value="FLAVIN MONOAMINE OXIDASE"/>
    <property type="match status" value="1"/>
</dbReference>
<evidence type="ECO:0000313" key="8">
    <source>
        <dbReference type="EMBL" id="MEJ8848530.1"/>
    </source>
</evidence>
<evidence type="ECO:0000256" key="5">
    <source>
        <dbReference type="ARBA" id="ARBA00023070"/>
    </source>
</evidence>
<dbReference type="PRINTS" id="PR00419">
    <property type="entry name" value="ADXRDTASE"/>
</dbReference>
<evidence type="ECO:0000256" key="2">
    <source>
        <dbReference type="ARBA" id="ARBA00005833"/>
    </source>
</evidence>
<evidence type="ECO:0000256" key="6">
    <source>
        <dbReference type="ARBA" id="ARBA00047321"/>
    </source>
</evidence>
<dbReference type="PANTHER" id="PTHR10742:SF342">
    <property type="entry name" value="AMINE OXIDASE"/>
    <property type="match status" value="1"/>
</dbReference>
<gene>
    <name evidence="8" type="ORF">WKW82_17860</name>
</gene>
<dbReference type="Gene3D" id="3.90.660.10">
    <property type="match status" value="1"/>
</dbReference>
<comment type="caution">
    <text evidence="8">The sequence shown here is derived from an EMBL/GenBank/DDBJ whole genome shotgun (WGS) entry which is preliminary data.</text>
</comment>
<accession>A0ABU8WLW7</accession>
<evidence type="ECO:0000313" key="9">
    <source>
        <dbReference type="Proteomes" id="UP001385892"/>
    </source>
</evidence>
<keyword evidence="5" id="KW-0073">Auxin biosynthesis</keyword>
<comment type="similarity">
    <text evidence="2">Belongs to the tryptophan 2-monooxygenase family.</text>
</comment>
<sequence>MSFFVVPRSAKKNVALPTPVTFADVLYAHANFLETNSGQLGPGTPLKGKKIAVVGGGPAGLCSAWLLTRMGAAVEVIEASTRIGGRIDSNVPVSGDPARFELGAMRVPPSEQLFQYFWNTVFSLPQPSPFPDPGDVDTKIIFQNTVYDWPAKGSPPAIFDNVAKGWSNFAGSPALQELTTNLSDPSTFGDAQQAWQKLIYNASAPLGPEQGYSTVSFYQGLVEAFVENAATHGCQPWTAQDFALFGALGLGSGGFGPLYQVNFAEIVRLVVNGLETSQQFYAAGLSSLTDAFQNSLTQQGATFTMNTKVNGVSYHGGVQQPVCINWVSNSTQGTGYYDAAVIATTTRAMQMDMNITEPPTAAPAQAAQGAPGTGAQVSPVTNDQATAVQDLHLMNSSKLFVLCSSQFWNDNANCPQNIQTDGLAHGLYCLGYPGSQYGVVLVSYTWGDDSTKLIAVTDPNERLQILLRSLAPYASDPGMNAFLTGLNSTLLPQYTTMIDWQMQPQYYGAFKLNYPGQDVMNQSLYNQALTTSKRVFLAGDSVGWCGGWIEGALQTGVNAAAAAVNALAGADALFPNNPMTQSRNLYNYGP</sequence>
<organism evidence="8 9">
    <name type="scientific">Variovorax rhizosphaerae</name>
    <dbReference type="NCBI Taxonomy" id="1836200"/>
    <lineage>
        <taxon>Bacteria</taxon>
        <taxon>Pseudomonadati</taxon>
        <taxon>Pseudomonadota</taxon>
        <taxon>Betaproteobacteria</taxon>
        <taxon>Burkholderiales</taxon>
        <taxon>Comamonadaceae</taxon>
        <taxon>Variovorax</taxon>
    </lineage>
</organism>
<dbReference type="EMBL" id="JBBKZT010000008">
    <property type="protein sequence ID" value="MEJ8848530.1"/>
    <property type="molecule type" value="Genomic_DNA"/>
</dbReference>
<dbReference type="InterPro" id="IPR002937">
    <property type="entry name" value="Amino_oxidase"/>
</dbReference>
<evidence type="ECO:0000256" key="4">
    <source>
        <dbReference type="ARBA" id="ARBA00017871"/>
    </source>
</evidence>
<name>A0ABU8WLW7_9BURK</name>
<dbReference type="InterPro" id="IPR050281">
    <property type="entry name" value="Flavin_monoamine_oxidase"/>
</dbReference>
<dbReference type="EC" id="1.13.12.3" evidence="3"/>
<dbReference type="SUPFAM" id="SSF51905">
    <property type="entry name" value="FAD/NAD(P)-binding domain"/>
    <property type="match status" value="1"/>
</dbReference>
<dbReference type="Gene3D" id="3.50.50.60">
    <property type="entry name" value="FAD/NAD(P)-binding domain"/>
    <property type="match status" value="1"/>
</dbReference>
<dbReference type="Proteomes" id="UP001385892">
    <property type="component" value="Unassembled WGS sequence"/>
</dbReference>
<dbReference type="SUPFAM" id="SSF54373">
    <property type="entry name" value="FAD-linked reductases, C-terminal domain"/>
    <property type="match status" value="1"/>
</dbReference>
<protein>
    <recommendedName>
        <fullName evidence="4">Tryptophan 2-monooxygenase</fullName>
        <ecNumber evidence="3">1.13.12.3</ecNumber>
    </recommendedName>
</protein>
<dbReference type="RefSeq" id="WP_340343666.1">
    <property type="nucleotide sequence ID" value="NZ_JBBKZT010000008.1"/>
</dbReference>
<proteinExistence type="inferred from homology"/>
<keyword evidence="9" id="KW-1185">Reference proteome</keyword>
<comment type="pathway">
    <text evidence="1">Plant hormone metabolism; auxin biosynthesis.</text>
</comment>
<evidence type="ECO:0000256" key="1">
    <source>
        <dbReference type="ARBA" id="ARBA00004814"/>
    </source>
</evidence>
<comment type="catalytic activity">
    <reaction evidence="6">
        <text>L-tryptophan + O2 = indole-3-acetamide + CO2 + H2O</text>
        <dbReference type="Rhea" id="RHEA:16165"/>
        <dbReference type="ChEBI" id="CHEBI:15377"/>
        <dbReference type="ChEBI" id="CHEBI:15379"/>
        <dbReference type="ChEBI" id="CHEBI:16031"/>
        <dbReference type="ChEBI" id="CHEBI:16526"/>
        <dbReference type="ChEBI" id="CHEBI:57912"/>
        <dbReference type="EC" id="1.13.12.3"/>
    </reaction>
</comment>
<feature type="domain" description="Amine oxidase" evidence="7">
    <location>
        <begin position="59"/>
        <end position="562"/>
    </location>
</feature>
<dbReference type="InterPro" id="IPR036188">
    <property type="entry name" value="FAD/NAD-bd_sf"/>
</dbReference>
<evidence type="ECO:0000259" key="7">
    <source>
        <dbReference type="Pfam" id="PF01593"/>
    </source>
</evidence>